<feature type="compositionally biased region" description="Low complexity" evidence="1">
    <location>
        <begin position="265"/>
        <end position="287"/>
    </location>
</feature>
<name>A0ABQ5G3B7_9ASTR</name>
<dbReference type="Proteomes" id="UP001151760">
    <property type="component" value="Unassembled WGS sequence"/>
</dbReference>
<protein>
    <submittedName>
        <fullName evidence="2">Uncharacterized protein</fullName>
    </submittedName>
</protein>
<feature type="compositionally biased region" description="Basic and acidic residues" evidence="1">
    <location>
        <begin position="288"/>
        <end position="299"/>
    </location>
</feature>
<reference evidence="2" key="1">
    <citation type="journal article" date="2022" name="Int. J. Mol. Sci.">
        <title>Draft Genome of Tanacetum Coccineum: Genomic Comparison of Closely Related Tanacetum-Family Plants.</title>
        <authorList>
            <person name="Yamashiro T."/>
            <person name="Shiraishi A."/>
            <person name="Nakayama K."/>
            <person name="Satake H."/>
        </authorList>
    </citation>
    <scope>NUCLEOTIDE SEQUENCE</scope>
</reference>
<sequence>MSQKEKPEVPRSSSSRSLLSNYGNQFLNLSSDASLVGTIKETTDAEINSLLDVQIQQEITYVLSALLLDVLVSVIPPLTTTTTTPLTTPLTTTPIPTPPIISTITTSTPTVPDLLPLVVQRVSTLEKEVKELKQVDHSTAILASVRSQVPSVVDEYLGSTLGDMLQKVLQKHTKELIQQFPQTSASEIMKVKQEQAAKEKVPKFSSTPFDQQANEEHKQKDILFKMMMSSKLKRRHEDKDEDPYVGSDQGKKKRKQGDKSESSKKSSTSKESSKGKTPPKTSKSGKSIHAEETVEEATH</sequence>
<dbReference type="EMBL" id="BQNB010018048">
    <property type="protein sequence ID" value="GJT70111.1"/>
    <property type="molecule type" value="Genomic_DNA"/>
</dbReference>
<evidence type="ECO:0000256" key="1">
    <source>
        <dbReference type="SAM" id="MobiDB-lite"/>
    </source>
</evidence>
<reference evidence="2" key="2">
    <citation type="submission" date="2022-01" db="EMBL/GenBank/DDBJ databases">
        <authorList>
            <person name="Yamashiro T."/>
            <person name="Shiraishi A."/>
            <person name="Satake H."/>
            <person name="Nakayama K."/>
        </authorList>
    </citation>
    <scope>NUCLEOTIDE SEQUENCE</scope>
</reference>
<accession>A0ABQ5G3B7</accession>
<feature type="compositionally biased region" description="Basic and acidic residues" evidence="1">
    <location>
        <begin position="191"/>
        <end position="202"/>
    </location>
</feature>
<feature type="region of interest" description="Disordered" evidence="1">
    <location>
        <begin position="191"/>
        <end position="215"/>
    </location>
</feature>
<feature type="region of interest" description="Disordered" evidence="1">
    <location>
        <begin position="232"/>
        <end position="299"/>
    </location>
</feature>
<comment type="caution">
    <text evidence="2">The sequence shown here is derived from an EMBL/GenBank/DDBJ whole genome shotgun (WGS) entry which is preliminary data.</text>
</comment>
<organism evidence="2 3">
    <name type="scientific">Tanacetum coccineum</name>
    <dbReference type="NCBI Taxonomy" id="301880"/>
    <lineage>
        <taxon>Eukaryota</taxon>
        <taxon>Viridiplantae</taxon>
        <taxon>Streptophyta</taxon>
        <taxon>Embryophyta</taxon>
        <taxon>Tracheophyta</taxon>
        <taxon>Spermatophyta</taxon>
        <taxon>Magnoliopsida</taxon>
        <taxon>eudicotyledons</taxon>
        <taxon>Gunneridae</taxon>
        <taxon>Pentapetalae</taxon>
        <taxon>asterids</taxon>
        <taxon>campanulids</taxon>
        <taxon>Asterales</taxon>
        <taxon>Asteraceae</taxon>
        <taxon>Asteroideae</taxon>
        <taxon>Anthemideae</taxon>
        <taxon>Anthemidinae</taxon>
        <taxon>Tanacetum</taxon>
    </lineage>
</organism>
<gene>
    <name evidence="2" type="ORF">Tco_1029397</name>
</gene>
<keyword evidence="3" id="KW-1185">Reference proteome</keyword>
<evidence type="ECO:0000313" key="2">
    <source>
        <dbReference type="EMBL" id="GJT70111.1"/>
    </source>
</evidence>
<evidence type="ECO:0000313" key="3">
    <source>
        <dbReference type="Proteomes" id="UP001151760"/>
    </source>
</evidence>
<proteinExistence type="predicted"/>